<organism evidence="3">
    <name type="scientific">Rhizopus microsporus var. microsporus</name>
    <dbReference type="NCBI Taxonomy" id="86635"/>
    <lineage>
        <taxon>Eukaryota</taxon>
        <taxon>Fungi</taxon>
        <taxon>Fungi incertae sedis</taxon>
        <taxon>Mucoromycota</taxon>
        <taxon>Mucoromycotina</taxon>
        <taxon>Mucoromycetes</taxon>
        <taxon>Mucorales</taxon>
        <taxon>Mucorineae</taxon>
        <taxon>Rhizopodaceae</taxon>
        <taxon>Rhizopus</taxon>
    </lineage>
</organism>
<evidence type="ECO:0000313" key="3">
    <source>
        <dbReference type="EMBL" id="ORE01896.1"/>
    </source>
</evidence>
<reference evidence="3" key="1">
    <citation type="journal article" date="2016" name="Proc. Natl. Acad. Sci. U.S.A.">
        <title>Lipid metabolic changes in an early divergent fungus govern the establishment of a mutualistic symbiosis with endobacteria.</title>
        <authorList>
            <person name="Lastovetsky O.A."/>
            <person name="Gaspar M.L."/>
            <person name="Mondo S.J."/>
            <person name="LaButti K.M."/>
            <person name="Sandor L."/>
            <person name="Grigoriev I.V."/>
            <person name="Henry S.A."/>
            <person name="Pawlowska T.E."/>
        </authorList>
    </citation>
    <scope>NUCLEOTIDE SEQUENCE [LARGE SCALE GENOMIC DNA]</scope>
    <source>
        <strain evidence="3">ATCC 52814</strain>
    </source>
</reference>
<dbReference type="VEuPathDB" id="FungiDB:BCV72DRAFT_245603"/>
<protein>
    <submittedName>
        <fullName evidence="3">Uncharacterized protein</fullName>
    </submittedName>
</protein>
<dbReference type="AlphaFoldDB" id="A0A1X0QQ73"/>
<dbReference type="EMBL" id="KV922089">
    <property type="protein sequence ID" value="ORE01896.1"/>
    <property type="molecule type" value="Genomic_DNA"/>
</dbReference>
<feature type="compositionally biased region" description="Polar residues" evidence="2">
    <location>
        <begin position="146"/>
        <end position="162"/>
    </location>
</feature>
<proteinExistence type="predicted"/>
<sequence>MNNNEEPDNDDIVLFSSGLQETKDGKLITTTEHLYEQMLVFNQKLEELADNDLPRMIKNTKREAIKKDLSEWLPAFFKNVAANVSLVGSKNVDLLEGFEEPFDESLERKKKDLEQQFNSLLEKRIHARRNIYDQVNLILQHASNNVSHTEDTTATTQSSPQLSEDPYLDSAEWDELKAEISGMMTHLTSLSGNIESLIKEYEQVESIIK</sequence>
<feature type="region of interest" description="Disordered" evidence="2">
    <location>
        <begin position="146"/>
        <end position="166"/>
    </location>
</feature>
<name>A0A1X0QQ73_RHIZD</name>
<feature type="coiled-coil region" evidence="1">
    <location>
        <begin position="103"/>
        <end position="130"/>
    </location>
</feature>
<evidence type="ECO:0000256" key="2">
    <source>
        <dbReference type="SAM" id="MobiDB-lite"/>
    </source>
</evidence>
<evidence type="ECO:0000256" key="1">
    <source>
        <dbReference type="SAM" id="Coils"/>
    </source>
</evidence>
<gene>
    <name evidence="3" type="ORF">BCV72DRAFT_245603</name>
</gene>
<dbReference type="Proteomes" id="UP000242414">
    <property type="component" value="Unassembled WGS sequence"/>
</dbReference>
<keyword evidence="1" id="KW-0175">Coiled coil</keyword>
<accession>A0A1X0QQ73</accession>
<dbReference type="OrthoDB" id="2220587at2759"/>